<organism evidence="2 3">
    <name type="scientific">Candidatus Reidiella endopervernicosa</name>
    <dbReference type="NCBI Taxonomy" id="2738883"/>
    <lineage>
        <taxon>Bacteria</taxon>
        <taxon>Pseudomonadati</taxon>
        <taxon>Pseudomonadota</taxon>
        <taxon>Gammaproteobacteria</taxon>
        <taxon>Candidatus Reidiella</taxon>
    </lineage>
</organism>
<keyword evidence="3" id="KW-1185">Reference proteome</keyword>
<evidence type="ECO:0000313" key="2">
    <source>
        <dbReference type="EMBL" id="QKQ27821.1"/>
    </source>
</evidence>
<dbReference type="SUPFAM" id="SSF143422">
    <property type="entry name" value="Transposase IS200-like"/>
    <property type="match status" value="1"/>
</dbReference>
<dbReference type="PANTHER" id="PTHR34322:SF2">
    <property type="entry name" value="TRANSPOSASE IS200-LIKE DOMAIN-CONTAINING PROTEIN"/>
    <property type="match status" value="1"/>
</dbReference>
<dbReference type="KEGG" id="rev:HUE57_17180"/>
<evidence type="ECO:0000259" key="1">
    <source>
        <dbReference type="SMART" id="SM01321"/>
    </source>
</evidence>
<dbReference type="InterPro" id="IPR036515">
    <property type="entry name" value="Transposase_17_sf"/>
</dbReference>
<dbReference type="Gene3D" id="3.30.70.1290">
    <property type="entry name" value="Transposase IS200-like"/>
    <property type="match status" value="1"/>
</dbReference>
<proteinExistence type="predicted"/>
<dbReference type="EMBL" id="CP054491">
    <property type="protein sequence ID" value="QKQ27821.1"/>
    <property type="molecule type" value="Genomic_DNA"/>
</dbReference>
<evidence type="ECO:0000313" key="3">
    <source>
        <dbReference type="Proteomes" id="UP000509658"/>
    </source>
</evidence>
<sequence>MPRRERMYLSGLPCHIVQRGNNREACFVDAENYQYYLSLWKTCAKRYGVSVHAYCLMTNHIHFLVTPDTEESISKAMSVVGSRYAYYFNRTYRRSGTIWEGRHKSSLVQSERYLLTCMRYIELNPVVAKHGGKARGL</sequence>
<feature type="domain" description="Transposase IS200-like" evidence="1">
    <location>
        <begin position="9"/>
        <end position="124"/>
    </location>
</feature>
<dbReference type="InterPro" id="IPR002686">
    <property type="entry name" value="Transposase_17"/>
</dbReference>
<dbReference type="GO" id="GO:0003677">
    <property type="term" value="F:DNA binding"/>
    <property type="evidence" value="ECO:0007669"/>
    <property type="project" value="InterPro"/>
</dbReference>
<dbReference type="RefSeq" id="WP_174673592.1">
    <property type="nucleotide sequence ID" value="NZ_CP054491.1"/>
</dbReference>
<dbReference type="SMART" id="SM01321">
    <property type="entry name" value="Y1_Tnp"/>
    <property type="match status" value="1"/>
</dbReference>
<dbReference type="Proteomes" id="UP000509658">
    <property type="component" value="Chromosome"/>
</dbReference>
<gene>
    <name evidence="2" type="ORF">HUE57_17180</name>
</gene>
<reference evidence="2 3" key="1">
    <citation type="submission" date="2020-05" db="EMBL/GenBank/DDBJ databases">
        <title>Horizontal transmission and recombination maintain forever young bacterial symbiont genomes.</title>
        <authorList>
            <person name="Russell S.L."/>
            <person name="Pepper-Tunick E."/>
            <person name="Svedberg J."/>
            <person name="Byrne A."/>
            <person name="Ruelas Castillo J."/>
            <person name="Vollmers C."/>
            <person name="Beinart R.A."/>
            <person name="Corbett-Detig R."/>
        </authorList>
    </citation>
    <scope>NUCLEOTIDE SEQUENCE [LARGE SCALE GENOMIC DNA]</scope>
    <source>
        <strain evidence="2">Santa_Monica_outfall</strain>
    </source>
</reference>
<dbReference type="GO" id="GO:0006313">
    <property type="term" value="P:DNA transposition"/>
    <property type="evidence" value="ECO:0007669"/>
    <property type="project" value="InterPro"/>
</dbReference>
<dbReference type="PANTHER" id="PTHR34322">
    <property type="entry name" value="TRANSPOSASE, Y1_TNP DOMAIN-CONTAINING"/>
    <property type="match status" value="1"/>
</dbReference>
<protein>
    <submittedName>
        <fullName evidence="2">Transposase</fullName>
    </submittedName>
</protein>
<dbReference type="AlphaFoldDB" id="A0A6N0I007"/>
<dbReference type="GO" id="GO:0004803">
    <property type="term" value="F:transposase activity"/>
    <property type="evidence" value="ECO:0007669"/>
    <property type="project" value="InterPro"/>
</dbReference>
<accession>A0A6N0I007</accession>
<dbReference type="Pfam" id="PF01797">
    <property type="entry name" value="Y1_Tnp"/>
    <property type="match status" value="1"/>
</dbReference>
<name>A0A6N0I007_9GAMM</name>